<dbReference type="PROSITE" id="PS51733">
    <property type="entry name" value="BPL_LPL_CATALYTIC"/>
    <property type="match status" value="1"/>
</dbReference>
<sequence length="227" mass="26559">MFLKKKSDVIFFKFEQPISYLQAWYWQNEWQEYVMSNDTAPAAVWFLQHPPCYTLGRSSNLSFLHFNISTPPAPLYRINRGGEVTHHCDGQLMIYLVVNLQRYRMDLHFYIRMLEQIIIDTLGYLNLKGHRINNLPGVWIENKKIAAIGIGIKHWVTQHGIALNIRSNLEGFKAITPCGLTTQSVGRLQDWIPTIDLIEIQNLIEQELAKNLCFNFRHPTLDEKFIR</sequence>
<dbReference type="EMBL" id="MG264610">
    <property type="protein sequence ID" value="AUG32792.1"/>
    <property type="molecule type" value="Genomic_DNA"/>
</dbReference>
<keyword evidence="10" id="KW-0436">Ligase</keyword>
<dbReference type="Pfam" id="PF21948">
    <property type="entry name" value="LplA-B_cat"/>
    <property type="match status" value="1"/>
</dbReference>
<dbReference type="PROSITE" id="PS01313">
    <property type="entry name" value="LIPB"/>
    <property type="match status" value="1"/>
</dbReference>
<evidence type="ECO:0000256" key="5">
    <source>
        <dbReference type="HAMAP-Rule" id="MF_00013"/>
    </source>
</evidence>
<protein>
    <recommendedName>
        <fullName evidence="5">Probable octanoyltransferase</fullName>
        <ecNumber evidence="5">2.3.1.181</ecNumber>
    </recommendedName>
    <alternativeName>
        <fullName evidence="5">Lipoate-protein ligase B</fullName>
    </alternativeName>
    <alternativeName>
        <fullName evidence="5">Lipoyl/octanoyl transferase</fullName>
    </alternativeName>
    <alternativeName>
        <fullName evidence="5">Octanoyl-[acyl-carrier-protein]-protein N-octanoyltransferase</fullName>
    </alternativeName>
</protein>
<proteinExistence type="inferred from homology"/>
<feature type="active site" description="Acyl-thioester intermediate" evidence="5 6">
    <location>
        <position position="178"/>
    </location>
</feature>
<reference evidence="10" key="1">
    <citation type="submission" date="2017-10" db="EMBL/GenBank/DDBJ databases">
        <title>Paulinella longichromatophora chromatophore genome.</title>
        <authorList>
            <person name="Lhee D."/>
            <person name="Yoon H.S."/>
        </authorList>
    </citation>
    <scope>NUCLEOTIDE SEQUENCE</scope>
</reference>
<dbReference type="PIRSF" id="PIRSF016262">
    <property type="entry name" value="LPLase"/>
    <property type="match status" value="1"/>
</dbReference>
<evidence type="ECO:0000256" key="7">
    <source>
        <dbReference type="PIRSR" id="PIRSR016262-2"/>
    </source>
</evidence>
<accession>A0A2H4ZQI0</accession>
<dbReference type="InterPro" id="IPR004143">
    <property type="entry name" value="BPL_LPL_catalytic"/>
</dbReference>
<keyword evidence="3 5" id="KW-0808">Transferase</keyword>
<geneLocation type="plastid" evidence="10"/>
<evidence type="ECO:0000259" key="9">
    <source>
        <dbReference type="PROSITE" id="PS51733"/>
    </source>
</evidence>
<evidence type="ECO:0000256" key="8">
    <source>
        <dbReference type="PIRSR" id="PIRSR016262-3"/>
    </source>
</evidence>
<comment type="pathway">
    <text evidence="1 5">Protein modification; protein lipoylation via endogenous pathway; protein N(6)-(lipoyl)lysine from octanoyl-[acyl-carrier-protein]: step 1/2.</text>
</comment>
<keyword evidence="4 5" id="KW-0012">Acyltransferase</keyword>
<dbReference type="AlphaFoldDB" id="A0A2H4ZQI0"/>
<dbReference type="PANTHER" id="PTHR10993">
    <property type="entry name" value="OCTANOYLTRANSFERASE"/>
    <property type="match status" value="1"/>
</dbReference>
<name>A0A2H4ZQI0_9EUKA</name>
<dbReference type="NCBIfam" id="TIGR00214">
    <property type="entry name" value="lipB"/>
    <property type="match status" value="1"/>
</dbReference>
<evidence type="ECO:0000256" key="2">
    <source>
        <dbReference type="ARBA" id="ARBA00007907"/>
    </source>
</evidence>
<dbReference type="GO" id="GO:0033819">
    <property type="term" value="F:lipoyl(octanoyl) transferase activity"/>
    <property type="evidence" value="ECO:0007669"/>
    <property type="project" value="UniProtKB-EC"/>
</dbReference>
<dbReference type="GO" id="GO:0009249">
    <property type="term" value="P:protein lipoylation"/>
    <property type="evidence" value="ECO:0007669"/>
    <property type="project" value="InterPro"/>
</dbReference>
<comment type="catalytic activity">
    <reaction evidence="5">
        <text>octanoyl-[ACP] + L-lysyl-[protein] = N(6)-octanoyl-L-lysyl-[protein] + holo-[ACP] + H(+)</text>
        <dbReference type="Rhea" id="RHEA:17665"/>
        <dbReference type="Rhea" id="RHEA-COMP:9636"/>
        <dbReference type="Rhea" id="RHEA-COMP:9685"/>
        <dbReference type="Rhea" id="RHEA-COMP:9752"/>
        <dbReference type="Rhea" id="RHEA-COMP:9928"/>
        <dbReference type="ChEBI" id="CHEBI:15378"/>
        <dbReference type="ChEBI" id="CHEBI:29969"/>
        <dbReference type="ChEBI" id="CHEBI:64479"/>
        <dbReference type="ChEBI" id="CHEBI:78463"/>
        <dbReference type="ChEBI" id="CHEBI:78809"/>
        <dbReference type="EC" id="2.3.1.181"/>
    </reaction>
</comment>
<dbReference type="InterPro" id="IPR045864">
    <property type="entry name" value="aa-tRNA-synth_II/BPL/LPL"/>
</dbReference>
<feature type="binding site" evidence="5 7">
    <location>
        <begin position="160"/>
        <end position="162"/>
    </location>
    <ligand>
        <name>substrate</name>
    </ligand>
</feature>
<evidence type="ECO:0000313" key="10">
    <source>
        <dbReference type="EMBL" id="AUG32792.1"/>
    </source>
</evidence>
<feature type="binding site" evidence="5 7">
    <location>
        <begin position="80"/>
        <end position="87"/>
    </location>
    <ligand>
        <name>substrate</name>
    </ligand>
</feature>
<dbReference type="UniPathway" id="UPA00538">
    <property type="reaction ID" value="UER00592"/>
</dbReference>
<evidence type="ECO:0000256" key="4">
    <source>
        <dbReference type="ARBA" id="ARBA00023315"/>
    </source>
</evidence>
<gene>
    <name evidence="5 10" type="primary">lipB</name>
    <name evidence="10" type="ORF">PLO_820</name>
</gene>
<dbReference type="PANTHER" id="PTHR10993:SF7">
    <property type="entry name" value="LIPOYLTRANSFERASE 2, MITOCHONDRIAL-RELATED"/>
    <property type="match status" value="1"/>
</dbReference>
<evidence type="ECO:0000256" key="6">
    <source>
        <dbReference type="PIRSR" id="PIRSR016262-1"/>
    </source>
</evidence>
<keyword evidence="10" id="KW-0934">Plastid</keyword>
<dbReference type="InterPro" id="IPR000544">
    <property type="entry name" value="Octanoyltransferase"/>
</dbReference>
<dbReference type="InterPro" id="IPR020605">
    <property type="entry name" value="Octanoyltransferase_CS"/>
</dbReference>
<dbReference type="CDD" id="cd16444">
    <property type="entry name" value="LipB"/>
    <property type="match status" value="1"/>
</dbReference>
<comment type="similarity">
    <text evidence="2 5">Belongs to the LipB family.</text>
</comment>
<comment type="miscellaneous">
    <text evidence="5">In the reaction, the free carboxyl group of octanoic acid is attached via an amide linkage to the epsilon-amino group of a specific lysine residue of lipoyl domains of lipoate-dependent enzymes.</text>
</comment>
<dbReference type="GO" id="GO:0016874">
    <property type="term" value="F:ligase activity"/>
    <property type="evidence" value="ECO:0007669"/>
    <property type="project" value="UniProtKB-KW"/>
</dbReference>
<evidence type="ECO:0000256" key="1">
    <source>
        <dbReference type="ARBA" id="ARBA00004821"/>
    </source>
</evidence>
<evidence type="ECO:0000256" key="3">
    <source>
        <dbReference type="ARBA" id="ARBA00022679"/>
    </source>
</evidence>
<organism evidence="10">
    <name type="scientific">Paulinella longichromatophora</name>
    <dbReference type="NCBI Taxonomy" id="1708747"/>
    <lineage>
        <taxon>Eukaryota</taxon>
        <taxon>Sar</taxon>
        <taxon>Rhizaria</taxon>
        <taxon>Cercozoa</taxon>
        <taxon>Imbricatea</taxon>
        <taxon>Silicofilosea</taxon>
        <taxon>Euglyphida</taxon>
        <taxon>Paulinellidae</taxon>
        <taxon>Paulinella</taxon>
    </lineage>
</organism>
<comment type="function">
    <text evidence="5">Catalyzes the transfer of endogenously produced octanoic acid from octanoyl-acyl-carrier-protein onto the lipoyl domains of lipoate-dependent enzymes. Lipoyl-ACP can also act as a substrate although octanoyl-ACP is likely to be the physiological substrate.</text>
</comment>
<dbReference type="EC" id="2.3.1.181" evidence="5"/>
<dbReference type="HAMAP" id="MF_00013">
    <property type="entry name" value="LipB"/>
    <property type="match status" value="1"/>
</dbReference>
<dbReference type="SUPFAM" id="SSF55681">
    <property type="entry name" value="Class II aaRS and biotin synthetases"/>
    <property type="match status" value="1"/>
</dbReference>
<dbReference type="Gene3D" id="3.30.930.10">
    <property type="entry name" value="Bira Bifunctional Protein, Domain 2"/>
    <property type="match status" value="1"/>
</dbReference>
<feature type="domain" description="BPL/LPL catalytic" evidence="9">
    <location>
        <begin position="38"/>
        <end position="216"/>
    </location>
</feature>
<feature type="binding site" evidence="5 7">
    <location>
        <begin position="147"/>
        <end position="149"/>
    </location>
    <ligand>
        <name>substrate</name>
    </ligand>
</feature>
<feature type="site" description="Lowers pKa of active site Cys" evidence="5 8">
    <location>
        <position position="144"/>
    </location>
</feature>